<accession>A0A1U7IL27</accession>
<evidence type="ECO:0000313" key="2">
    <source>
        <dbReference type="Proteomes" id="UP000185860"/>
    </source>
</evidence>
<dbReference type="STRING" id="454136.NIES2119_12050"/>
<proteinExistence type="predicted"/>
<dbReference type="Proteomes" id="UP000185860">
    <property type="component" value="Unassembled WGS sequence"/>
</dbReference>
<dbReference type="PANTHER" id="PTHR36436">
    <property type="entry name" value="SLL5081 PROTEIN"/>
    <property type="match status" value="1"/>
</dbReference>
<dbReference type="OrthoDB" id="57088at2"/>
<comment type="caution">
    <text evidence="1">The sequence shown here is derived from an EMBL/GenBank/DDBJ whole genome shotgun (WGS) entry which is preliminary data.</text>
</comment>
<organism evidence="1 2">
    <name type="scientific">[Phormidium ambiguum] IAM M-71</name>
    <dbReference type="NCBI Taxonomy" id="454136"/>
    <lineage>
        <taxon>Bacteria</taxon>
        <taxon>Bacillati</taxon>
        <taxon>Cyanobacteriota</taxon>
        <taxon>Cyanophyceae</taxon>
        <taxon>Oscillatoriophycideae</taxon>
        <taxon>Aerosakkonematales</taxon>
        <taxon>Aerosakkonemataceae</taxon>
        <taxon>Floridanema</taxon>
    </lineage>
</organism>
<dbReference type="InterPro" id="IPR015315">
    <property type="entry name" value="DUF1963"/>
</dbReference>
<dbReference type="SUPFAM" id="SSF103032">
    <property type="entry name" value="Hypothetical protein YwqG"/>
    <property type="match status" value="1"/>
</dbReference>
<name>A0A1U7IL27_9CYAN</name>
<dbReference type="InterPro" id="IPR035948">
    <property type="entry name" value="YwqG-like_sf"/>
</dbReference>
<dbReference type="PANTHER" id="PTHR36436:SF6">
    <property type="entry name" value="SLL5081 PROTEIN"/>
    <property type="match status" value="1"/>
</dbReference>
<reference evidence="1 2" key="1">
    <citation type="submission" date="2016-11" db="EMBL/GenBank/DDBJ databases">
        <title>Draft Genome Sequences of Nine Cyanobacterial Strains from Diverse Habitats.</title>
        <authorList>
            <person name="Zhu T."/>
            <person name="Hou S."/>
            <person name="Lu X."/>
            <person name="Hess W.R."/>
        </authorList>
    </citation>
    <scope>NUCLEOTIDE SEQUENCE [LARGE SCALE GENOMIC DNA]</scope>
    <source>
        <strain evidence="1 2">IAM M-71</strain>
    </source>
</reference>
<sequence>MRNLAEIEIILDEFIAATAKPSVKITAHPSNETTLWQSKFGGEPYFPKDGTYPTSPSGNPLTLLAQINFAEVPVTEDFPKQGILQFYIDASENATYGLIDDLQIEQSTFRIIYFPEPDLNIENLINNFTFLPQPIVYPIKVEDSFALSFEVTLDPPTPSDFQFNTLVESYFSALEKIENNQEKSELIEAILDELEENEKYRQQLNKHTLGGYPYLVQDDYRGEHHNRFKDYTFLLFQMVSEPDHSIKWGDMGAGYFFIEPSALKRLDFSQVLYTYACS</sequence>
<evidence type="ECO:0000313" key="1">
    <source>
        <dbReference type="EMBL" id="OKH37875.1"/>
    </source>
</evidence>
<dbReference type="Gene3D" id="2.30.320.10">
    <property type="entry name" value="YwqG-like"/>
    <property type="match status" value="1"/>
</dbReference>
<gene>
    <name evidence="1" type="ORF">NIES2119_12050</name>
</gene>
<dbReference type="AlphaFoldDB" id="A0A1U7IL27"/>
<protein>
    <recommendedName>
        <fullName evidence="3">DUF1963 domain-containing protein</fullName>
    </recommendedName>
</protein>
<dbReference type="EMBL" id="MRCE01000010">
    <property type="protein sequence ID" value="OKH37875.1"/>
    <property type="molecule type" value="Genomic_DNA"/>
</dbReference>
<dbReference type="RefSeq" id="WP_073593716.1">
    <property type="nucleotide sequence ID" value="NZ_MRCE01000010.1"/>
</dbReference>
<dbReference type="Pfam" id="PF09234">
    <property type="entry name" value="DUF1963"/>
    <property type="match status" value="1"/>
</dbReference>
<evidence type="ECO:0008006" key="3">
    <source>
        <dbReference type="Google" id="ProtNLM"/>
    </source>
</evidence>